<proteinExistence type="inferred from homology"/>
<dbReference type="PANTHER" id="PTHR33469">
    <property type="entry name" value="PROTEIN ELF4-LIKE 4"/>
    <property type="match status" value="1"/>
</dbReference>
<dbReference type="EMBL" id="JAVIJP010000029">
    <property type="protein sequence ID" value="KAL3633598.1"/>
    <property type="molecule type" value="Genomic_DNA"/>
</dbReference>
<dbReference type="GO" id="GO:0005634">
    <property type="term" value="C:nucleus"/>
    <property type="evidence" value="ECO:0007669"/>
    <property type="project" value="UniProtKB-SubCell"/>
</dbReference>
<evidence type="ECO:0000256" key="1">
    <source>
        <dbReference type="ARBA" id="ARBA00004123"/>
    </source>
</evidence>
<accession>A0ABD3CUD0</accession>
<reference evidence="7" key="1">
    <citation type="journal article" date="2024" name="IScience">
        <title>Strigolactones Initiate the Formation of Haustorium-like Structures in Castilleja.</title>
        <authorList>
            <person name="Buerger M."/>
            <person name="Peterson D."/>
            <person name="Chory J."/>
        </authorList>
    </citation>
    <scope>NUCLEOTIDE SEQUENCE [LARGE SCALE GENOMIC DNA]</scope>
</reference>
<evidence type="ECO:0000313" key="7">
    <source>
        <dbReference type="Proteomes" id="UP001632038"/>
    </source>
</evidence>
<dbReference type="PANTHER" id="PTHR33469:SF40">
    <property type="entry name" value="PROTEIN EARLY FLOWERING 4-LIKE"/>
    <property type="match status" value="1"/>
</dbReference>
<evidence type="ECO:0000259" key="5">
    <source>
        <dbReference type="Pfam" id="PF07011"/>
    </source>
</evidence>
<comment type="similarity">
    <text evidence="2">Belongs to the EARLY FLOWERING 4 family.</text>
</comment>
<keyword evidence="3" id="KW-0090">Biological rhythms</keyword>
<comment type="subcellular location">
    <subcellularLocation>
        <location evidence="1">Nucleus</location>
    </subcellularLocation>
</comment>
<organism evidence="6 7">
    <name type="scientific">Castilleja foliolosa</name>
    <dbReference type="NCBI Taxonomy" id="1961234"/>
    <lineage>
        <taxon>Eukaryota</taxon>
        <taxon>Viridiplantae</taxon>
        <taxon>Streptophyta</taxon>
        <taxon>Embryophyta</taxon>
        <taxon>Tracheophyta</taxon>
        <taxon>Spermatophyta</taxon>
        <taxon>Magnoliopsida</taxon>
        <taxon>eudicotyledons</taxon>
        <taxon>Gunneridae</taxon>
        <taxon>Pentapetalae</taxon>
        <taxon>asterids</taxon>
        <taxon>lamiids</taxon>
        <taxon>Lamiales</taxon>
        <taxon>Orobanchaceae</taxon>
        <taxon>Pedicularideae</taxon>
        <taxon>Castillejinae</taxon>
        <taxon>Castilleja</taxon>
    </lineage>
</organism>
<evidence type="ECO:0000313" key="6">
    <source>
        <dbReference type="EMBL" id="KAL3633598.1"/>
    </source>
</evidence>
<keyword evidence="4" id="KW-0539">Nucleus</keyword>
<evidence type="ECO:0000256" key="2">
    <source>
        <dbReference type="ARBA" id="ARBA00009514"/>
    </source>
</evidence>
<evidence type="ECO:0000256" key="4">
    <source>
        <dbReference type="ARBA" id="ARBA00023242"/>
    </source>
</evidence>
<comment type="caution">
    <text evidence="6">The sequence shown here is derived from an EMBL/GenBank/DDBJ whole genome shotgun (WGS) entry which is preliminary data.</text>
</comment>
<protein>
    <recommendedName>
        <fullName evidence="5">Protein EARLY FLOWERING 4 domain-containing protein</fullName>
    </recommendedName>
</protein>
<gene>
    <name evidence="6" type="ORF">CASFOL_022360</name>
</gene>
<keyword evidence="7" id="KW-1185">Reference proteome</keyword>
<dbReference type="GO" id="GO:0048511">
    <property type="term" value="P:rhythmic process"/>
    <property type="evidence" value="ECO:0007669"/>
    <property type="project" value="UniProtKB-KW"/>
</dbReference>
<feature type="domain" description="Protein EARLY FLOWERING 4" evidence="5">
    <location>
        <begin position="16"/>
        <end position="94"/>
    </location>
</feature>
<dbReference type="Pfam" id="PF07011">
    <property type="entry name" value="Elf4"/>
    <property type="match status" value="1"/>
</dbReference>
<dbReference type="InterPro" id="IPR040462">
    <property type="entry name" value="EARLY_FLOWERING_4"/>
</dbReference>
<dbReference type="AlphaFoldDB" id="A0ABD3CUD0"/>
<dbReference type="Proteomes" id="UP001632038">
    <property type="component" value="Unassembled WGS sequence"/>
</dbReference>
<sequence>MGGVEAADGEEEEEPCDLEAWETLTKSYGEVQSVLDHNRRLIQQVNDNHRSKNPRNLAMNVELIREINANISKAVGLYSDLSENFSTVVQQRRSVAGKSAKGAES</sequence>
<dbReference type="InterPro" id="IPR009741">
    <property type="entry name" value="EARLY_FLOWERING_4_dom"/>
</dbReference>
<name>A0ABD3CUD0_9LAMI</name>
<evidence type="ECO:0000256" key="3">
    <source>
        <dbReference type="ARBA" id="ARBA00023108"/>
    </source>
</evidence>